<dbReference type="InterPro" id="IPR050483">
    <property type="entry name" value="CoA-transferase_III_domain"/>
</dbReference>
<dbReference type="RefSeq" id="WP_311734227.1">
    <property type="nucleotide sequence ID" value="NZ_JACHMP010000001.1"/>
</dbReference>
<evidence type="ECO:0000256" key="1">
    <source>
        <dbReference type="ARBA" id="ARBA00022679"/>
    </source>
</evidence>
<dbReference type="InterPro" id="IPR023606">
    <property type="entry name" value="CoA-Trfase_III_dom_1_sf"/>
</dbReference>
<gene>
    <name evidence="2" type="ORF">F4562_006661</name>
</gene>
<name>A0A7W9IP35_9ACTN</name>
<dbReference type="GO" id="GO:0008410">
    <property type="term" value="F:CoA-transferase activity"/>
    <property type="evidence" value="ECO:0007669"/>
    <property type="project" value="TreeGrafter"/>
</dbReference>
<dbReference type="PANTHER" id="PTHR48207">
    <property type="entry name" value="SUCCINATE--HYDROXYMETHYLGLUTARATE COA-TRANSFERASE"/>
    <property type="match status" value="1"/>
</dbReference>
<dbReference type="AlphaFoldDB" id="A0A7W9IP35"/>
<accession>A0A7W9IP35</accession>
<dbReference type="Proteomes" id="UP000540685">
    <property type="component" value="Unassembled WGS sequence"/>
</dbReference>
<reference evidence="2 3" key="1">
    <citation type="submission" date="2020-08" db="EMBL/GenBank/DDBJ databases">
        <title>Sequencing the genomes of 1000 actinobacteria strains.</title>
        <authorList>
            <person name="Klenk H.-P."/>
        </authorList>
    </citation>
    <scope>NUCLEOTIDE SEQUENCE [LARGE SCALE GENOMIC DNA]</scope>
    <source>
        <strain evidence="2 3">DSM 46887</strain>
    </source>
</reference>
<dbReference type="Pfam" id="PF02515">
    <property type="entry name" value="CoA_transf_3"/>
    <property type="match status" value="1"/>
</dbReference>
<keyword evidence="1 2" id="KW-0808">Transferase</keyword>
<dbReference type="Gene3D" id="3.40.50.10540">
    <property type="entry name" value="Crotonobetainyl-coa:carnitine coa-transferase, domain 1"/>
    <property type="match status" value="1"/>
</dbReference>
<dbReference type="InterPro" id="IPR044855">
    <property type="entry name" value="CoA-Trfase_III_dom3_sf"/>
</dbReference>
<proteinExistence type="predicted"/>
<evidence type="ECO:0000313" key="2">
    <source>
        <dbReference type="EMBL" id="MBB5823599.1"/>
    </source>
</evidence>
<dbReference type="PANTHER" id="PTHR48207:SF3">
    <property type="entry name" value="SUCCINATE--HYDROXYMETHYLGLUTARATE COA-TRANSFERASE"/>
    <property type="match status" value="1"/>
</dbReference>
<dbReference type="InterPro" id="IPR003673">
    <property type="entry name" value="CoA-Trfase_fam_III"/>
</dbReference>
<dbReference type="Gene3D" id="3.30.1540.10">
    <property type="entry name" value="formyl-coa transferase, domain 3"/>
    <property type="match status" value="1"/>
</dbReference>
<dbReference type="EMBL" id="JACHMP010000001">
    <property type="protein sequence ID" value="MBB5823599.1"/>
    <property type="molecule type" value="Genomic_DNA"/>
</dbReference>
<keyword evidence="3" id="KW-1185">Reference proteome</keyword>
<sequence>MSGAIRGVRVLDLSRVLAGPLCAQMLADHGAQVIKVEAPAGDETRRWGPPFADEAETTSAYYQGLNRNKSNIVLDLRTQPAREVLYDLIARADVVVENFKAGTMQGWGLGYESRLARDFPRLVYCRITGYGVDGPLGGLPGYDAALQAYGGLMSLNGERDGEPLRVGVPIVDITAAHQAFAGVLLALLERAGSGRGQLVDVTLFDAVLSILHPHAATYLQSGEVPERTGAAHPTVAPYQVFRTAGPGRLFVAAASDAQFAALTGVLGRPHLADDPRFRRNRDRVGHRVELLAELEPVFLAHDAGDLAVRLAARGVPASPVHDIDAALSAPHTLHRAMVVRDGAYRGVGVPIKLSRSAPVPPRAPAAAGADTYRVLAELGCSAERIAALGRSGAFGAAGAVTDRDG</sequence>
<dbReference type="SUPFAM" id="SSF89796">
    <property type="entry name" value="CoA-transferase family III (CaiB/BaiF)"/>
    <property type="match status" value="1"/>
</dbReference>
<protein>
    <submittedName>
        <fullName evidence="2">Crotonobetainyl-CoA:carnitine CoA-transferase CaiB-like acyl-CoA transferase</fullName>
    </submittedName>
</protein>
<organism evidence="2 3">
    <name type="scientific">Streptosporangium becharense</name>
    <dbReference type="NCBI Taxonomy" id="1816182"/>
    <lineage>
        <taxon>Bacteria</taxon>
        <taxon>Bacillati</taxon>
        <taxon>Actinomycetota</taxon>
        <taxon>Actinomycetes</taxon>
        <taxon>Streptosporangiales</taxon>
        <taxon>Streptosporangiaceae</taxon>
        <taxon>Streptosporangium</taxon>
    </lineage>
</organism>
<comment type="caution">
    <text evidence="2">The sequence shown here is derived from an EMBL/GenBank/DDBJ whole genome shotgun (WGS) entry which is preliminary data.</text>
</comment>
<evidence type="ECO:0000313" key="3">
    <source>
        <dbReference type="Proteomes" id="UP000540685"/>
    </source>
</evidence>